<evidence type="ECO:0000313" key="4">
    <source>
        <dbReference type="Proteomes" id="UP000594263"/>
    </source>
</evidence>
<organism evidence="3 4">
    <name type="scientific">Kalanchoe fedtschenkoi</name>
    <name type="common">Lavender scallops</name>
    <name type="synonym">South American air plant</name>
    <dbReference type="NCBI Taxonomy" id="63787"/>
    <lineage>
        <taxon>Eukaryota</taxon>
        <taxon>Viridiplantae</taxon>
        <taxon>Streptophyta</taxon>
        <taxon>Embryophyta</taxon>
        <taxon>Tracheophyta</taxon>
        <taxon>Spermatophyta</taxon>
        <taxon>Magnoliopsida</taxon>
        <taxon>eudicotyledons</taxon>
        <taxon>Gunneridae</taxon>
        <taxon>Pentapetalae</taxon>
        <taxon>Saxifragales</taxon>
        <taxon>Crassulaceae</taxon>
        <taxon>Kalanchoe</taxon>
    </lineage>
</organism>
<evidence type="ECO:0000256" key="1">
    <source>
        <dbReference type="ARBA" id="ARBA00022737"/>
    </source>
</evidence>
<dbReference type="NCBIfam" id="TIGR00756">
    <property type="entry name" value="PPR"/>
    <property type="match status" value="7"/>
</dbReference>
<reference evidence="3" key="1">
    <citation type="submission" date="2021-01" db="UniProtKB">
        <authorList>
            <consortium name="EnsemblPlants"/>
        </authorList>
    </citation>
    <scope>IDENTIFICATION</scope>
</reference>
<evidence type="ECO:0008006" key="5">
    <source>
        <dbReference type="Google" id="ProtNLM"/>
    </source>
</evidence>
<feature type="repeat" description="PPR" evidence="2">
    <location>
        <begin position="303"/>
        <end position="337"/>
    </location>
</feature>
<dbReference type="InterPro" id="IPR011990">
    <property type="entry name" value="TPR-like_helical_dom_sf"/>
</dbReference>
<dbReference type="OMA" id="QCNAVIH"/>
<dbReference type="Pfam" id="PF13041">
    <property type="entry name" value="PPR_2"/>
    <property type="match status" value="4"/>
</dbReference>
<feature type="repeat" description="PPR" evidence="2">
    <location>
        <begin position="196"/>
        <end position="230"/>
    </location>
</feature>
<sequence length="508" mass="57552">MECNSIDIKRLRRLPTPTICLTEFHAEQMLLPTSRLSCVRARWEKRSSKPLSKGLQKDSGKELSRILRTEKAILGIEKKANSNKHNNLWPKAVLEALDDAITRNNWESALKIFGLLRKQYWYQPRCQTYTKLLMMLGKCRQADAASLLFETLLSDGLKPTIDVFTALASAYGESGLIDKAFTVVDDMKTISQCKPDVYTYSILIKCCTKAQRFDLIDSVLAEMLSFGIECSTVTYNIVVDGYGKAEMFDAMEIALTNMIESSNSCLPDVFTLNSIVGAYGKCGLIERMEKWFDEFQLMGIRPDIKTFNILIRSYGKAGMYDKMDSIMDYMKKRFFSPTIVTYNIIIEVYGKDGNVERMDEVFKRMKHLGMKPNTITYCSLVRGFSRAGKMEKVDSILRQVDNSDVVLDTPFFNCAISAYGQAGNVEKMSELLILMKERGCRPDPITFATLIQTYDALGMSDFAEDVLKKLNENCSGTTTTTLVTSKVHIQFRCSTFTLAGLEEFVVLW</sequence>
<accession>A0A7N1A4H3</accession>
<keyword evidence="1" id="KW-0677">Repeat</keyword>
<dbReference type="PROSITE" id="PS51375">
    <property type="entry name" value="PPR"/>
    <property type="match status" value="6"/>
</dbReference>
<feature type="repeat" description="PPR" evidence="2">
    <location>
        <begin position="408"/>
        <end position="442"/>
    </location>
</feature>
<dbReference type="InterPro" id="IPR002885">
    <property type="entry name" value="PPR_rpt"/>
</dbReference>
<proteinExistence type="predicted"/>
<dbReference type="Pfam" id="PF01535">
    <property type="entry name" value="PPR"/>
    <property type="match status" value="1"/>
</dbReference>
<feature type="repeat" description="PPR" evidence="2">
    <location>
        <begin position="268"/>
        <end position="302"/>
    </location>
</feature>
<dbReference type="Gramene" id="Kaladp0081s0120.1.v1.1">
    <property type="protein sequence ID" value="Kaladp0081s0120.1.v1.1"/>
    <property type="gene ID" value="Kaladp0081s0120.v1.1"/>
</dbReference>
<name>A0A7N1A4H3_KALFE</name>
<dbReference type="PANTHER" id="PTHR47942:SF63">
    <property type="entry name" value="PENTATRICOPEPTIDE REPEAT-CONTAINING PROTEIN"/>
    <property type="match status" value="1"/>
</dbReference>
<dbReference type="AlphaFoldDB" id="A0A7N1A4H3"/>
<dbReference type="InterPro" id="IPR051222">
    <property type="entry name" value="PPR/CCM1_RNA-binding"/>
</dbReference>
<dbReference type="Proteomes" id="UP000594263">
    <property type="component" value="Unplaced"/>
</dbReference>
<feature type="repeat" description="PPR" evidence="2">
    <location>
        <begin position="373"/>
        <end position="407"/>
    </location>
</feature>
<feature type="repeat" description="PPR" evidence="2">
    <location>
        <begin position="338"/>
        <end position="372"/>
    </location>
</feature>
<dbReference type="Gene3D" id="1.25.40.10">
    <property type="entry name" value="Tetratricopeptide repeat domain"/>
    <property type="match status" value="4"/>
</dbReference>
<protein>
    <recommendedName>
        <fullName evidence="5">Pentatricopeptide repeat-containing protein</fullName>
    </recommendedName>
</protein>
<dbReference type="EnsemblPlants" id="Kaladp0081s0120.1.v1.1">
    <property type="protein sequence ID" value="Kaladp0081s0120.1.v1.1"/>
    <property type="gene ID" value="Kaladp0081s0120.v1.1"/>
</dbReference>
<dbReference type="PANTHER" id="PTHR47942">
    <property type="entry name" value="TETRATRICOPEPTIDE REPEAT (TPR)-LIKE SUPERFAMILY PROTEIN-RELATED"/>
    <property type="match status" value="1"/>
</dbReference>
<keyword evidence="4" id="KW-1185">Reference proteome</keyword>
<evidence type="ECO:0000313" key="3">
    <source>
        <dbReference type="EnsemblPlants" id="Kaladp0081s0120.1.v1.1"/>
    </source>
</evidence>
<evidence type="ECO:0000256" key="2">
    <source>
        <dbReference type="PROSITE-ProRule" id="PRU00708"/>
    </source>
</evidence>